<dbReference type="PANTHER" id="PTHR36698:SF2">
    <property type="entry name" value="MCE_MLAD DOMAIN-CONTAINING PROTEIN"/>
    <property type="match status" value="1"/>
</dbReference>
<keyword evidence="1" id="KW-1133">Transmembrane helix</keyword>
<dbReference type="Proteomes" id="UP001354971">
    <property type="component" value="Unassembled WGS sequence"/>
</dbReference>
<keyword evidence="1" id="KW-0812">Transmembrane</keyword>
<evidence type="ECO:0000256" key="1">
    <source>
        <dbReference type="SAM" id="Phobius"/>
    </source>
</evidence>
<organism evidence="3 4">
    <name type="scientific">Hyphobacterium lacteum</name>
    <dbReference type="NCBI Taxonomy" id="3116575"/>
    <lineage>
        <taxon>Bacteria</taxon>
        <taxon>Pseudomonadati</taxon>
        <taxon>Pseudomonadota</taxon>
        <taxon>Alphaproteobacteria</taxon>
        <taxon>Maricaulales</taxon>
        <taxon>Maricaulaceae</taxon>
        <taxon>Hyphobacterium</taxon>
    </lineage>
</organism>
<protein>
    <submittedName>
        <fullName evidence="3">MlaD family protein</fullName>
    </submittedName>
</protein>
<dbReference type="EMBL" id="JAZDRP010000004">
    <property type="protein sequence ID" value="MEE2526254.1"/>
    <property type="molecule type" value="Genomic_DNA"/>
</dbReference>
<sequence>METKAHHALVGFFVVFLVMAGGFFVLWLGQQTFQQDYSYYDVVFDGPVRGLREAGEVRFNGIQVGEVTQISLDPQNPNRVIARIRLQAETPVRVDSSAQLEPQGLTGLSYIQLSGGTAEAQRLLSTSRGDPPRIYAEQAQIESLVAGGEDALEAARLALIQVSTLLNSENLERISDTLDNIEAITERLAGEDALVEDVRSAVQQLELTAVEVGAAARSLEVFGRDATELANNQLAQASIDVSVAAQQIDIAGRQAQELMSTLQPAVERLSEEGTEEITRTMEDLRRLIATLDRIALEIEDNPTGFISGEPRRTVEVPQ</sequence>
<evidence type="ECO:0000259" key="2">
    <source>
        <dbReference type="Pfam" id="PF02470"/>
    </source>
</evidence>
<dbReference type="Pfam" id="PF02470">
    <property type="entry name" value="MlaD"/>
    <property type="match status" value="1"/>
</dbReference>
<keyword evidence="4" id="KW-1185">Reference proteome</keyword>
<evidence type="ECO:0000313" key="4">
    <source>
        <dbReference type="Proteomes" id="UP001354971"/>
    </source>
</evidence>
<feature type="domain" description="Mce/MlaD" evidence="2">
    <location>
        <begin position="46"/>
        <end position="116"/>
    </location>
</feature>
<name>A0ABU7LRP1_9PROT</name>
<gene>
    <name evidence="3" type="ORF">V0U79_07735</name>
</gene>
<dbReference type="PANTHER" id="PTHR36698">
    <property type="entry name" value="BLL5892 PROTEIN"/>
    <property type="match status" value="1"/>
</dbReference>
<reference evidence="3 4" key="1">
    <citation type="submission" date="2024-01" db="EMBL/GenBank/DDBJ databases">
        <title>Hyphobacterium bacterium isolated from marine sediment.</title>
        <authorList>
            <person name="Zhao S."/>
        </authorList>
    </citation>
    <scope>NUCLEOTIDE SEQUENCE [LARGE SCALE GENOMIC DNA]</scope>
    <source>
        <strain evidence="4">HN65</strain>
    </source>
</reference>
<comment type="caution">
    <text evidence="3">The sequence shown here is derived from an EMBL/GenBank/DDBJ whole genome shotgun (WGS) entry which is preliminary data.</text>
</comment>
<accession>A0ABU7LRP1</accession>
<keyword evidence="1" id="KW-0472">Membrane</keyword>
<proteinExistence type="predicted"/>
<evidence type="ECO:0000313" key="3">
    <source>
        <dbReference type="EMBL" id="MEE2526254.1"/>
    </source>
</evidence>
<feature type="transmembrane region" description="Helical" evidence="1">
    <location>
        <begin position="7"/>
        <end position="28"/>
    </location>
</feature>
<dbReference type="InterPro" id="IPR003399">
    <property type="entry name" value="Mce/MlaD"/>
</dbReference>
<dbReference type="RefSeq" id="WP_330198917.1">
    <property type="nucleotide sequence ID" value="NZ_JAZDRP010000004.1"/>
</dbReference>